<evidence type="ECO:0000313" key="2">
    <source>
        <dbReference type="Proteomes" id="UP000054018"/>
    </source>
</evidence>
<organism evidence="1 2">
    <name type="scientific">Pisolithus microcarpus 441</name>
    <dbReference type="NCBI Taxonomy" id="765257"/>
    <lineage>
        <taxon>Eukaryota</taxon>
        <taxon>Fungi</taxon>
        <taxon>Dikarya</taxon>
        <taxon>Basidiomycota</taxon>
        <taxon>Agaricomycotina</taxon>
        <taxon>Agaricomycetes</taxon>
        <taxon>Agaricomycetidae</taxon>
        <taxon>Boletales</taxon>
        <taxon>Sclerodermatineae</taxon>
        <taxon>Pisolithaceae</taxon>
        <taxon>Pisolithus</taxon>
    </lineage>
</organism>
<name>A0A0C9YTB3_9AGAM</name>
<feature type="non-terminal residue" evidence="1">
    <location>
        <position position="84"/>
    </location>
</feature>
<dbReference type="HOGENOM" id="CLU_2533707_0_0_1"/>
<evidence type="ECO:0000313" key="1">
    <source>
        <dbReference type="EMBL" id="KIK17284.1"/>
    </source>
</evidence>
<dbReference type="AlphaFoldDB" id="A0A0C9YTB3"/>
<keyword evidence="2" id="KW-1185">Reference proteome</keyword>
<sequence>MHTASYLPFASRIGFMRVTQRRRGRPGHWRVDRFVALVTTIRSNQIARAISLLCRLAGDDHNSRYSFHAAASDTGPDSFINSLR</sequence>
<proteinExistence type="predicted"/>
<reference evidence="2" key="2">
    <citation type="submission" date="2015-01" db="EMBL/GenBank/DDBJ databases">
        <title>Evolutionary Origins and Diversification of the Mycorrhizal Mutualists.</title>
        <authorList>
            <consortium name="DOE Joint Genome Institute"/>
            <consortium name="Mycorrhizal Genomics Consortium"/>
            <person name="Kohler A."/>
            <person name="Kuo A."/>
            <person name="Nagy L.G."/>
            <person name="Floudas D."/>
            <person name="Copeland A."/>
            <person name="Barry K.W."/>
            <person name="Cichocki N."/>
            <person name="Veneault-Fourrey C."/>
            <person name="LaButti K."/>
            <person name="Lindquist E.A."/>
            <person name="Lipzen A."/>
            <person name="Lundell T."/>
            <person name="Morin E."/>
            <person name="Murat C."/>
            <person name="Riley R."/>
            <person name="Ohm R."/>
            <person name="Sun H."/>
            <person name="Tunlid A."/>
            <person name="Henrissat B."/>
            <person name="Grigoriev I.V."/>
            <person name="Hibbett D.S."/>
            <person name="Martin F."/>
        </authorList>
    </citation>
    <scope>NUCLEOTIDE SEQUENCE [LARGE SCALE GENOMIC DNA]</scope>
    <source>
        <strain evidence="2">441</strain>
    </source>
</reference>
<protein>
    <submittedName>
        <fullName evidence="1">Uncharacterized protein</fullName>
    </submittedName>
</protein>
<dbReference type="Proteomes" id="UP000054018">
    <property type="component" value="Unassembled WGS sequence"/>
</dbReference>
<reference evidence="1 2" key="1">
    <citation type="submission" date="2014-04" db="EMBL/GenBank/DDBJ databases">
        <authorList>
            <consortium name="DOE Joint Genome Institute"/>
            <person name="Kuo A."/>
            <person name="Kohler A."/>
            <person name="Costa M.D."/>
            <person name="Nagy L.G."/>
            <person name="Floudas D."/>
            <person name="Copeland A."/>
            <person name="Barry K.W."/>
            <person name="Cichocki N."/>
            <person name="Veneault-Fourrey C."/>
            <person name="LaButti K."/>
            <person name="Lindquist E.A."/>
            <person name="Lipzen A."/>
            <person name="Lundell T."/>
            <person name="Morin E."/>
            <person name="Murat C."/>
            <person name="Sun H."/>
            <person name="Tunlid A."/>
            <person name="Henrissat B."/>
            <person name="Grigoriev I.V."/>
            <person name="Hibbett D.S."/>
            <person name="Martin F."/>
            <person name="Nordberg H.P."/>
            <person name="Cantor M.N."/>
            <person name="Hua S.X."/>
        </authorList>
    </citation>
    <scope>NUCLEOTIDE SEQUENCE [LARGE SCALE GENOMIC DNA]</scope>
    <source>
        <strain evidence="1 2">441</strain>
    </source>
</reference>
<gene>
    <name evidence="1" type="ORF">PISMIDRAFT_685406</name>
</gene>
<dbReference type="EMBL" id="KN833833">
    <property type="protein sequence ID" value="KIK17284.1"/>
    <property type="molecule type" value="Genomic_DNA"/>
</dbReference>
<accession>A0A0C9YTB3</accession>